<proteinExistence type="predicted"/>
<comment type="caution">
    <text evidence="1">The sequence shown here is derived from an EMBL/GenBank/DDBJ whole genome shotgun (WGS) entry which is preliminary data.</text>
</comment>
<dbReference type="AlphaFoldDB" id="A0A6M0ST35"/>
<evidence type="ECO:0000313" key="1">
    <source>
        <dbReference type="EMBL" id="NFA44462.1"/>
    </source>
</evidence>
<protein>
    <submittedName>
        <fullName evidence="1">Uncharacterized protein</fullName>
    </submittedName>
</protein>
<evidence type="ECO:0000313" key="2">
    <source>
        <dbReference type="Proteomes" id="UP000472355"/>
    </source>
</evidence>
<name>A0A6M0ST35_CLOBO</name>
<dbReference type="EMBL" id="SGKU01000086">
    <property type="protein sequence ID" value="NFA44462.1"/>
    <property type="molecule type" value="Genomic_DNA"/>
</dbReference>
<dbReference type="Proteomes" id="UP000472355">
    <property type="component" value="Unassembled WGS sequence"/>
</dbReference>
<reference evidence="1 2" key="1">
    <citation type="submission" date="2019-02" db="EMBL/GenBank/DDBJ databases">
        <title>Genome sequencing of Clostridium botulinum clinical isolates.</title>
        <authorList>
            <person name="Brunt J."/>
            <person name="Van Vliet A.H.M."/>
            <person name="Stringer S.C."/>
            <person name="Grant K.A."/>
            <person name="Carter A.C."/>
            <person name="Peck M.W."/>
        </authorList>
    </citation>
    <scope>NUCLEOTIDE SEQUENCE [LARGE SCALE GENOMIC DNA]</scope>
    <source>
        <strain evidence="1 2">H113700579</strain>
    </source>
</reference>
<organism evidence="1 2">
    <name type="scientific">Clostridium botulinum</name>
    <dbReference type="NCBI Taxonomy" id="1491"/>
    <lineage>
        <taxon>Bacteria</taxon>
        <taxon>Bacillati</taxon>
        <taxon>Bacillota</taxon>
        <taxon>Clostridia</taxon>
        <taxon>Eubacteriales</taxon>
        <taxon>Clostridiaceae</taxon>
        <taxon>Clostridium</taxon>
    </lineage>
</organism>
<sequence>MNKCIYLKESDEIQTFNKAEHIFPAGIGGVRKLPKGYVSDNVNGIIFSKMELDFMRNSVISICREIEGPGKRGSLSLKKATKSKVGISKDEEGQVKLAYIKKAKPYSIDQIKISEFKVVGLTIGKSEYKPDYENLKEFVIKLERFVDGYKNHHITYIKDVSIDLETILIGEFDSDWYLASNKNEIDLYNVIEGIRKSISYLKNQKSLEKVISKVEFKFKKEFNMTNFFRVCVKMAFNYLAYRTNRDYVCSREFDKLREYVLGEIDEFEVNILENGALINKYELPKRCHTITISTCDENLFAIVSFYDEAFNVGMILSNKADNLINPFIGVCDWKNNNEYDLI</sequence>
<accession>A0A6M0ST35</accession>
<gene>
    <name evidence="1" type="ORF">EXM65_18350</name>
</gene>